<dbReference type="PANTHER" id="PTHR38590">
    <property type="entry name" value="BLL0828 PROTEIN"/>
    <property type="match status" value="1"/>
</dbReference>
<evidence type="ECO:0000259" key="1">
    <source>
        <dbReference type="Pfam" id="PF04480"/>
    </source>
</evidence>
<dbReference type="InterPro" id="IPR007569">
    <property type="entry name" value="DUF559"/>
</dbReference>
<dbReference type="PANTHER" id="PTHR38590:SF1">
    <property type="entry name" value="BLL0828 PROTEIN"/>
    <property type="match status" value="1"/>
</dbReference>
<dbReference type="Gene3D" id="3.40.960.10">
    <property type="entry name" value="VSR Endonuclease"/>
    <property type="match status" value="1"/>
</dbReference>
<dbReference type="InterPro" id="IPR047216">
    <property type="entry name" value="Endonuclease_DUF559_bact"/>
</dbReference>
<dbReference type="EMBL" id="JAWJEJ010000001">
    <property type="protein sequence ID" value="MDV3455777.1"/>
    <property type="molecule type" value="Genomic_DNA"/>
</dbReference>
<comment type="caution">
    <text evidence="2">The sequence shown here is derived from an EMBL/GenBank/DDBJ whole genome shotgun (WGS) entry which is preliminary data.</text>
</comment>
<dbReference type="SUPFAM" id="SSF52980">
    <property type="entry name" value="Restriction endonuclease-like"/>
    <property type="match status" value="1"/>
</dbReference>
<dbReference type="InterPro" id="IPR011335">
    <property type="entry name" value="Restrct_endonuc-II-like"/>
</dbReference>
<reference evidence="2 3" key="1">
    <citation type="submission" date="2023-10" db="EMBL/GenBank/DDBJ databases">
        <title>Sphingomonas sp. HF-S4 16S ribosomal RNA gene Genome sequencing and assembly.</title>
        <authorList>
            <person name="Lee H."/>
        </authorList>
    </citation>
    <scope>NUCLEOTIDE SEQUENCE [LARGE SCALE GENOMIC DNA]</scope>
    <source>
        <strain evidence="2 3">HF-S4</strain>
    </source>
</reference>
<evidence type="ECO:0000313" key="3">
    <source>
        <dbReference type="Proteomes" id="UP001273531"/>
    </source>
</evidence>
<sequence length="136" mass="15711">MRHRIDPELTARARELRNNPTPAEAAIWRLLSRHRPAFTRERVIAPFIIDLTCRQAKLGIEFDGSQHLQAIEPDERRSAYLSRRGWHIIRLWNSDALCNPEGAAQHILLEAAECLGGTHPQPLPSREGRERRLRSR</sequence>
<organism evidence="2 3">
    <name type="scientific">Sphingomonas agrestis</name>
    <dbReference type="NCBI Taxonomy" id="3080540"/>
    <lineage>
        <taxon>Bacteria</taxon>
        <taxon>Pseudomonadati</taxon>
        <taxon>Pseudomonadota</taxon>
        <taxon>Alphaproteobacteria</taxon>
        <taxon>Sphingomonadales</taxon>
        <taxon>Sphingomonadaceae</taxon>
        <taxon>Sphingomonas</taxon>
    </lineage>
</organism>
<evidence type="ECO:0000313" key="2">
    <source>
        <dbReference type="EMBL" id="MDV3455777.1"/>
    </source>
</evidence>
<proteinExistence type="predicted"/>
<protein>
    <submittedName>
        <fullName evidence="2">DUF559 domain-containing protein</fullName>
    </submittedName>
</protein>
<feature type="domain" description="DUF559" evidence="1">
    <location>
        <begin position="9"/>
        <end position="109"/>
    </location>
</feature>
<name>A0ABU3Y2Z2_9SPHN</name>
<accession>A0ABU3Y2Z2</accession>
<keyword evidence="3" id="KW-1185">Reference proteome</keyword>
<dbReference type="Pfam" id="PF04480">
    <property type="entry name" value="DUF559"/>
    <property type="match status" value="1"/>
</dbReference>
<gene>
    <name evidence="2" type="ORF">RZN05_02180</name>
</gene>
<dbReference type="Proteomes" id="UP001273531">
    <property type="component" value="Unassembled WGS sequence"/>
</dbReference>
<dbReference type="RefSeq" id="WP_317224986.1">
    <property type="nucleotide sequence ID" value="NZ_JAWJEJ010000001.1"/>
</dbReference>